<accession>A0A2M8QE40</accession>
<dbReference type="GO" id="GO:0046872">
    <property type="term" value="F:metal ion binding"/>
    <property type="evidence" value="ECO:0007669"/>
    <property type="project" value="UniProtKB-KW"/>
</dbReference>
<dbReference type="InterPro" id="IPR036264">
    <property type="entry name" value="Bact_exopeptidase_dim_dom"/>
</dbReference>
<keyword evidence="1" id="KW-0479">Metal-binding</keyword>
<dbReference type="PANTHER" id="PTHR43808">
    <property type="entry name" value="ACETYLORNITHINE DEACETYLASE"/>
    <property type="match status" value="1"/>
</dbReference>
<dbReference type="Gene3D" id="3.40.630.10">
    <property type="entry name" value="Zn peptidases"/>
    <property type="match status" value="1"/>
</dbReference>
<feature type="active site" evidence="3">
    <location>
        <position position="84"/>
    </location>
</feature>
<evidence type="ECO:0000259" key="4">
    <source>
        <dbReference type="Pfam" id="PF07687"/>
    </source>
</evidence>
<evidence type="ECO:0000256" key="1">
    <source>
        <dbReference type="ARBA" id="ARBA00022723"/>
    </source>
</evidence>
<proteinExistence type="predicted"/>
<organism evidence="5 6">
    <name type="scientific">Candidatus Thermofonsia Clade 3 bacterium</name>
    <dbReference type="NCBI Taxonomy" id="2364212"/>
    <lineage>
        <taxon>Bacteria</taxon>
        <taxon>Bacillati</taxon>
        <taxon>Chloroflexota</taxon>
        <taxon>Candidatus Thermofontia</taxon>
        <taxon>Candidatus Thermofonsia Clade 3</taxon>
    </lineage>
</organism>
<dbReference type="Proteomes" id="UP000230790">
    <property type="component" value="Unassembled WGS sequence"/>
</dbReference>
<dbReference type="SUPFAM" id="SSF53187">
    <property type="entry name" value="Zn-dependent exopeptidases"/>
    <property type="match status" value="1"/>
</dbReference>
<evidence type="ECO:0000256" key="3">
    <source>
        <dbReference type="PIRSR" id="PIRSR037238-1"/>
    </source>
</evidence>
<dbReference type="InterPro" id="IPR050072">
    <property type="entry name" value="Peptidase_M20A"/>
</dbReference>
<dbReference type="Gene3D" id="3.30.70.360">
    <property type="match status" value="1"/>
</dbReference>
<name>A0A2M8QE40_9CHLR</name>
<dbReference type="Pfam" id="PF07687">
    <property type="entry name" value="M20_dimer"/>
    <property type="match status" value="1"/>
</dbReference>
<dbReference type="PIRSF" id="PIRSF037238">
    <property type="entry name" value="Carboxypeptidase_G2"/>
    <property type="match status" value="1"/>
</dbReference>
<dbReference type="Pfam" id="PF01546">
    <property type="entry name" value="Peptidase_M20"/>
    <property type="match status" value="1"/>
</dbReference>
<reference evidence="5 6" key="1">
    <citation type="submission" date="2017-11" db="EMBL/GenBank/DDBJ databases">
        <title>Evolution of Phototrophy in the Chloroflexi Phylum Driven by Horizontal Gene Transfer.</title>
        <authorList>
            <person name="Ward L.M."/>
            <person name="Hemp J."/>
            <person name="Shih P.M."/>
            <person name="Mcglynn S.E."/>
            <person name="Fischer W."/>
        </authorList>
    </citation>
    <scope>NUCLEOTIDE SEQUENCE [LARGE SCALE GENOMIC DNA]</scope>
    <source>
        <strain evidence="5">JP3_7</strain>
    </source>
</reference>
<feature type="domain" description="Peptidase M20 dimerisation" evidence="4">
    <location>
        <begin position="180"/>
        <end position="270"/>
    </location>
</feature>
<evidence type="ECO:0000313" key="6">
    <source>
        <dbReference type="Proteomes" id="UP000230790"/>
    </source>
</evidence>
<keyword evidence="2" id="KW-0378">Hydrolase</keyword>
<evidence type="ECO:0000256" key="2">
    <source>
        <dbReference type="ARBA" id="ARBA00022801"/>
    </source>
</evidence>
<feature type="active site" description="Proton acceptor" evidence="3">
    <location>
        <position position="144"/>
    </location>
</feature>
<dbReference type="PANTHER" id="PTHR43808:SF9">
    <property type="entry name" value="BLL0789 PROTEIN"/>
    <property type="match status" value="1"/>
</dbReference>
<protein>
    <submittedName>
        <fullName evidence="5">Peptidase M20</fullName>
    </submittedName>
</protein>
<dbReference type="GO" id="GO:0016787">
    <property type="term" value="F:hydrolase activity"/>
    <property type="evidence" value="ECO:0007669"/>
    <property type="project" value="UniProtKB-KW"/>
</dbReference>
<dbReference type="InterPro" id="IPR011650">
    <property type="entry name" value="Peptidase_M20_dimer"/>
</dbReference>
<dbReference type="InterPro" id="IPR017150">
    <property type="entry name" value="Pept_M20_glutamate_carboxypep"/>
</dbReference>
<dbReference type="InterPro" id="IPR002933">
    <property type="entry name" value="Peptidase_M20"/>
</dbReference>
<comment type="caution">
    <text evidence="5">The sequence shown here is derived from an EMBL/GenBank/DDBJ whole genome shotgun (WGS) entry which is preliminary data.</text>
</comment>
<gene>
    <name evidence="5" type="ORF">CUN48_05370</name>
</gene>
<dbReference type="SUPFAM" id="SSF55031">
    <property type="entry name" value="Bacterial exopeptidase dimerisation domain"/>
    <property type="match status" value="1"/>
</dbReference>
<dbReference type="AlphaFoldDB" id="A0A2M8QE40"/>
<sequence>MHPLITYLNAQLPAMTELLTRIVSLESFSADKAGVDDVARLIAQELRSLNAEVTIFPQTTTGDHVLGVFNRGAGSPILMLLHMDTVHPRGSFAARYKIADGKMYGPGVFDMKASHVIALYAVQALQALGQMPRREIRTLFTSDEEIGSFTSEALIIEQARGAQLVMVMEPALADGRLKSSRRGVGNFTVVARGRASHAGGGHERGINAIQEMAHHILAIHALTDYQRGIATTVSEIQGGIAHNVVPDRCEIHVDARANTQADADWLTRQIYSLRPVLPGAQLEVSGKFERPPMECNAERLAIFERMKQIVAPILTLEHGPSGAGSDAAFTAPIAPTMDGLGAVGDGLHAADEHILLSSLVERAAMNALILQAW</sequence>
<dbReference type="EMBL" id="PGTN01000025">
    <property type="protein sequence ID" value="PJF48069.1"/>
    <property type="molecule type" value="Genomic_DNA"/>
</dbReference>
<dbReference type="CDD" id="cd03885">
    <property type="entry name" value="M20_CPDG2"/>
    <property type="match status" value="1"/>
</dbReference>
<evidence type="ECO:0000313" key="5">
    <source>
        <dbReference type="EMBL" id="PJF48069.1"/>
    </source>
</evidence>